<sequence>MSDSNKFADISRRSIDPNGREDVEKQMEMIYNGNDYTPSILPLVMADGCVMPIRQAAVISLKKNLRNLVKEASSLFANIQSLILDECCMAGNEPLTRDIVLKNSRCYRAVIESNMNTTDCMETKNMLHQINILWNLVEILYIDVLPAGNLVEQLLIWIRYHYPNTNLEADAMLKNNEVHEHPSYWTIILKFVVRGEIKMASKLLKLHPDCETNENLSFIHILMEKMPQFTRNCMKYEFFAKWQAWNMQVKTHFRKSVFTSPEERTILGLLCGDFGTFSSNKHLFESWYHLMVAFLHFADPLVAEIDIPSLAFQSLTTYLDIRSEEQAKPYDRAILKAFAYDLMAVVQESCSAFKDGWWFCTHFIDLLYHGGILEGIEEPRKLREFFILDYADVLMGDDKLWSDAVNYYASCSEFGLESLRLHLESKPLDTEETRSKIIQICEKHNLDDVIRVVYIVIARKALTENNLGQALLMAARSKSPVLASHIADIYLKHFVEKKKFPDQKALDSLGPLMLTCDKLTFLAKYNEFLECKKRGSLLEAGVQLENLISSKIAPNFFIFTLLMDAVSLLEAEMLILNFEQTYQVLVALENFANMMNEQTKDEDVKNKENYLRLAIARNMARAMIFA</sequence>
<evidence type="ECO:0000313" key="12">
    <source>
        <dbReference type="Proteomes" id="UP000015104"/>
    </source>
</evidence>
<dbReference type="OrthoDB" id="17644at2759"/>
<evidence type="ECO:0000313" key="11">
    <source>
        <dbReference type="EnsemblMetazoa" id="tetur03g06560.1"/>
    </source>
</evidence>
<dbReference type="GO" id="GO:0031080">
    <property type="term" value="C:nuclear pore outer ring"/>
    <property type="evidence" value="ECO:0007669"/>
    <property type="project" value="TreeGrafter"/>
</dbReference>
<comment type="subcellular location">
    <subcellularLocation>
        <location evidence="1 9">Nucleus</location>
        <location evidence="1 9">Nuclear pore complex</location>
    </subcellularLocation>
</comment>
<evidence type="ECO:0000256" key="9">
    <source>
        <dbReference type="RuleBase" id="RU365073"/>
    </source>
</evidence>
<dbReference type="EnsemblMetazoa" id="tetur03g06560.1">
    <property type="protein sequence ID" value="tetur03g06560.1"/>
    <property type="gene ID" value="tetur03g06560"/>
</dbReference>
<dbReference type="AlphaFoldDB" id="T1K061"/>
<name>T1K061_TETUR</name>
<dbReference type="Pfam" id="PF07575">
    <property type="entry name" value="Nucleopor_Nup85"/>
    <property type="match status" value="1"/>
</dbReference>
<evidence type="ECO:0000256" key="3">
    <source>
        <dbReference type="ARBA" id="ARBA00022448"/>
    </source>
</evidence>
<dbReference type="GO" id="GO:0006606">
    <property type="term" value="P:protein import into nucleus"/>
    <property type="evidence" value="ECO:0007669"/>
    <property type="project" value="TreeGrafter"/>
</dbReference>
<evidence type="ECO:0000256" key="7">
    <source>
        <dbReference type="ARBA" id="ARBA00023132"/>
    </source>
</evidence>
<evidence type="ECO:0000256" key="2">
    <source>
        <dbReference type="ARBA" id="ARBA00005573"/>
    </source>
</evidence>
<comment type="similarity">
    <text evidence="2 9">Belongs to the nucleoporin Nup85 family.</text>
</comment>
<dbReference type="PANTHER" id="PTHR13373:SF21">
    <property type="entry name" value="NUCLEAR PORE COMPLEX PROTEIN NUP85"/>
    <property type="match status" value="1"/>
</dbReference>
<evidence type="ECO:0000256" key="4">
    <source>
        <dbReference type="ARBA" id="ARBA00022816"/>
    </source>
</evidence>
<reference evidence="11" key="2">
    <citation type="submission" date="2015-06" db="UniProtKB">
        <authorList>
            <consortium name="EnsemblMetazoa"/>
        </authorList>
    </citation>
    <scope>IDENTIFICATION</scope>
</reference>
<keyword evidence="6 9" id="KW-0811">Translocation</keyword>
<feature type="compositionally biased region" description="Basic and acidic residues" evidence="10">
    <location>
        <begin position="9"/>
        <end position="21"/>
    </location>
</feature>
<dbReference type="EMBL" id="CAEY01001132">
    <property type="status" value="NOT_ANNOTATED_CDS"/>
    <property type="molecule type" value="Genomic_DNA"/>
</dbReference>
<keyword evidence="4 9" id="KW-0509">mRNA transport</keyword>
<comment type="function">
    <text evidence="9">Functions as a component of the nuclear pore complex (NPC).</text>
</comment>
<feature type="region of interest" description="Disordered" evidence="10">
    <location>
        <begin position="1"/>
        <end position="21"/>
    </location>
</feature>
<dbReference type="InterPro" id="IPR011502">
    <property type="entry name" value="Nucleoporin_Nup85"/>
</dbReference>
<reference evidence="12" key="1">
    <citation type="submission" date="2011-08" db="EMBL/GenBank/DDBJ databases">
        <authorList>
            <person name="Rombauts S."/>
        </authorList>
    </citation>
    <scope>NUCLEOTIDE SEQUENCE</scope>
    <source>
        <strain evidence="12">London</strain>
    </source>
</reference>
<evidence type="ECO:0000256" key="5">
    <source>
        <dbReference type="ARBA" id="ARBA00022927"/>
    </source>
</evidence>
<evidence type="ECO:0000256" key="10">
    <source>
        <dbReference type="SAM" id="MobiDB-lite"/>
    </source>
</evidence>
<dbReference type="OMA" id="ELMEWLN"/>
<organism evidence="11 12">
    <name type="scientific">Tetranychus urticae</name>
    <name type="common">Two-spotted spider mite</name>
    <dbReference type="NCBI Taxonomy" id="32264"/>
    <lineage>
        <taxon>Eukaryota</taxon>
        <taxon>Metazoa</taxon>
        <taxon>Ecdysozoa</taxon>
        <taxon>Arthropoda</taxon>
        <taxon>Chelicerata</taxon>
        <taxon>Arachnida</taxon>
        <taxon>Acari</taxon>
        <taxon>Acariformes</taxon>
        <taxon>Trombidiformes</taxon>
        <taxon>Prostigmata</taxon>
        <taxon>Eleutherengona</taxon>
        <taxon>Raphignathae</taxon>
        <taxon>Tetranychoidea</taxon>
        <taxon>Tetranychidae</taxon>
        <taxon>Tetranychus</taxon>
    </lineage>
</organism>
<dbReference type="eggNOG" id="KOG2271">
    <property type="taxonomic scope" value="Eukaryota"/>
</dbReference>
<keyword evidence="12" id="KW-1185">Reference proteome</keyword>
<keyword evidence="7 9" id="KW-0906">Nuclear pore complex</keyword>
<keyword evidence="5 9" id="KW-0653">Protein transport</keyword>
<evidence type="ECO:0000256" key="8">
    <source>
        <dbReference type="ARBA" id="ARBA00023242"/>
    </source>
</evidence>
<dbReference type="HOGENOM" id="CLU_027342_0_0_1"/>
<evidence type="ECO:0000256" key="1">
    <source>
        <dbReference type="ARBA" id="ARBA00004567"/>
    </source>
</evidence>
<dbReference type="GO" id="GO:0006406">
    <property type="term" value="P:mRNA export from nucleus"/>
    <property type="evidence" value="ECO:0007669"/>
    <property type="project" value="TreeGrafter"/>
</dbReference>
<dbReference type="KEGG" id="tut:107359270"/>
<dbReference type="GO" id="GO:0017056">
    <property type="term" value="F:structural constituent of nuclear pore"/>
    <property type="evidence" value="ECO:0007669"/>
    <property type="project" value="TreeGrafter"/>
</dbReference>
<keyword evidence="3 9" id="KW-0813">Transport</keyword>
<comment type="subunit">
    <text evidence="9">Component of the nuclear pore complex (NPC).</text>
</comment>
<protein>
    <recommendedName>
        <fullName evidence="9">Nuclear pore complex protein Nup85</fullName>
    </recommendedName>
</protein>
<evidence type="ECO:0000256" key="6">
    <source>
        <dbReference type="ARBA" id="ARBA00023010"/>
    </source>
</evidence>
<dbReference type="GO" id="GO:0031965">
    <property type="term" value="C:nuclear membrane"/>
    <property type="evidence" value="ECO:0007669"/>
    <property type="project" value="UniProtKB-UniRule"/>
</dbReference>
<gene>
    <name evidence="11" type="primary">107359270</name>
</gene>
<proteinExistence type="inferred from homology"/>
<dbReference type="PANTHER" id="PTHR13373">
    <property type="entry name" value="FROUNT PROTEIN-RELATED"/>
    <property type="match status" value="1"/>
</dbReference>
<keyword evidence="9" id="KW-0472">Membrane</keyword>
<accession>T1K061</accession>
<dbReference type="GO" id="GO:0045893">
    <property type="term" value="P:positive regulation of DNA-templated transcription"/>
    <property type="evidence" value="ECO:0007669"/>
    <property type="project" value="TreeGrafter"/>
</dbReference>
<dbReference type="Proteomes" id="UP000015104">
    <property type="component" value="Unassembled WGS sequence"/>
</dbReference>
<dbReference type="STRING" id="32264.T1K061"/>
<keyword evidence="8 9" id="KW-0539">Nucleus</keyword>